<dbReference type="STRING" id="38654.A0A3Q0HFP0"/>
<keyword evidence="1 3" id="KW-0812">Transmembrane</keyword>
<reference evidence="3" key="1">
    <citation type="submission" date="2025-08" db="UniProtKB">
        <authorList>
            <consortium name="RefSeq"/>
        </authorList>
    </citation>
    <scope>IDENTIFICATION</scope>
</reference>
<dbReference type="InParanoid" id="A0A3Q0HFP0"/>
<proteinExistence type="predicted"/>
<feature type="transmembrane region" description="Helical" evidence="1">
    <location>
        <begin position="54"/>
        <end position="74"/>
    </location>
</feature>
<dbReference type="AlphaFoldDB" id="A0A3Q0HFP0"/>
<organism evidence="2 3">
    <name type="scientific">Alligator sinensis</name>
    <name type="common">Chinese alligator</name>
    <dbReference type="NCBI Taxonomy" id="38654"/>
    <lineage>
        <taxon>Eukaryota</taxon>
        <taxon>Metazoa</taxon>
        <taxon>Chordata</taxon>
        <taxon>Craniata</taxon>
        <taxon>Vertebrata</taxon>
        <taxon>Euteleostomi</taxon>
        <taxon>Archelosauria</taxon>
        <taxon>Archosauria</taxon>
        <taxon>Crocodylia</taxon>
        <taxon>Alligatoridae</taxon>
        <taxon>Alligatorinae</taxon>
        <taxon>Alligator</taxon>
    </lineage>
</organism>
<dbReference type="InterPro" id="IPR040431">
    <property type="entry name" value="TM262"/>
</dbReference>
<sequence length="116" mass="13133">MSWRLPFATCKLPTNVTLTMASVLLLSVHSGIFVSDLYHFAISQRFDLMSFPSTTVLLFSQVLSFYLALLGALYSMGAKDNVLKTFALTSLVTNFAAFFGRFCLEYLTLEYRQEVY</sequence>
<dbReference type="RefSeq" id="XP_025070749.1">
    <property type="nucleotide sequence ID" value="XM_025214964.1"/>
</dbReference>
<feature type="transmembrane region" description="Helical" evidence="1">
    <location>
        <begin position="20"/>
        <end position="42"/>
    </location>
</feature>
<dbReference type="GeneID" id="106722736"/>
<name>A0A3Q0HFP0_ALLSI</name>
<evidence type="ECO:0000313" key="3">
    <source>
        <dbReference type="RefSeq" id="XP_025070749.1"/>
    </source>
</evidence>
<dbReference type="KEGG" id="asn:106722736"/>
<accession>A0A3Q0HFP0</accession>
<dbReference type="PANTHER" id="PTHR37998:SF1">
    <property type="entry name" value="CATION CHANNEL SPERM-ASSOCIATED AUXILIARY SUBUNIT TMEM262"/>
    <property type="match status" value="1"/>
</dbReference>
<protein>
    <submittedName>
        <fullName evidence="3">Transmembrane protein 262 isoform X1</fullName>
    </submittedName>
</protein>
<evidence type="ECO:0000256" key="1">
    <source>
        <dbReference type="SAM" id="Phobius"/>
    </source>
</evidence>
<keyword evidence="1" id="KW-0472">Membrane</keyword>
<keyword evidence="1" id="KW-1133">Transmembrane helix</keyword>
<gene>
    <name evidence="3" type="primary">TMEM262</name>
</gene>
<evidence type="ECO:0000313" key="2">
    <source>
        <dbReference type="Proteomes" id="UP000189705"/>
    </source>
</evidence>
<feature type="transmembrane region" description="Helical" evidence="1">
    <location>
        <begin position="86"/>
        <end position="104"/>
    </location>
</feature>
<dbReference type="CTD" id="100130348"/>
<keyword evidence="2" id="KW-1185">Reference proteome</keyword>
<dbReference type="PANTHER" id="PTHR37998">
    <property type="entry name" value="TRANSMEMBRANE PROTEIN 262"/>
    <property type="match status" value="1"/>
</dbReference>
<dbReference type="Proteomes" id="UP000189705">
    <property type="component" value="Unplaced"/>
</dbReference>